<reference evidence="9 10" key="1">
    <citation type="submission" date="2020-11" db="EMBL/GenBank/DDBJ databases">
        <title>The genome sequence of Novosphingobium sp. 1Y9A.</title>
        <authorList>
            <person name="Liu Y."/>
        </authorList>
    </citation>
    <scope>NUCLEOTIDE SEQUENCE [LARGE SCALE GENOMIC DNA]</scope>
    <source>
        <strain evidence="9 10">1Y9A</strain>
    </source>
</reference>
<evidence type="ECO:0000256" key="5">
    <source>
        <dbReference type="ARBA" id="ARBA00023004"/>
    </source>
</evidence>
<evidence type="ECO:0000256" key="6">
    <source>
        <dbReference type="ARBA" id="ARBA00023014"/>
    </source>
</evidence>
<accession>A0ABS0HLG0</accession>
<sequence length="408" mass="44707">MDVRSVLVEDARRMLACLASGRITPAPAVTAKPASIYTDTEQFEREKERLFRRVPLLLAASCELPAPGDCKVMDVVGVPLLIVRGQDGVVRTFLNACTHRGASLMRECGRAARLTCPYHAWSFRLDGSLLGIAAKDSFGEVDADAAGLVSFPTTERAGLVWAILDPAATPDFDAFLGGFDQLLAQFGFETWHLFESRSLQGANWKLAFDAHLEFYHLPVLHRATFGPGMSNLAEYFYHGPHQRLGLLTRADHVLEQDDIAGLADKPESEWPLASLLFGEWIVFPNVSINCFYKGGRGVILSQVWPGPTVGESTTVQIFLHENPPGEERMADAQAMSDFLGQVVGTEDLPMSRQQQEVLSSGLLREVRFGRNEGGVQHFHDWVDRFANAPEDLSAADVLGSAPLSSGNP</sequence>
<keyword evidence="2" id="KW-0001">2Fe-2S</keyword>
<dbReference type="Proteomes" id="UP000600799">
    <property type="component" value="Unassembled WGS sequence"/>
</dbReference>
<dbReference type="Gene3D" id="3.90.380.10">
    <property type="entry name" value="Naphthalene 1,2-dioxygenase Alpha Subunit, Chain A, domain 1"/>
    <property type="match status" value="1"/>
</dbReference>
<dbReference type="CDD" id="cd03469">
    <property type="entry name" value="Rieske_RO_Alpha_N"/>
    <property type="match status" value="1"/>
</dbReference>
<dbReference type="Gene3D" id="2.102.10.10">
    <property type="entry name" value="Rieske [2Fe-2S] iron-sulphur domain"/>
    <property type="match status" value="1"/>
</dbReference>
<evidence type="ECO:0000313" key="10">
    <source>
        <dbReference type="Proteomes" id="UP000600799"/>
    </source>
</evidence>
<feature type="domain" description="Rieske" evidence="8">
    <location>
        <begin position="56"/>
        <end position="162"/>
    </location>
</feature>
<dbReference type="PROSITE" id="PS51296">
    <property type="entry name" value="RIESKE"/>
    <property type="match status" value="1"/>
</dbReference>
<evidence type="ECO:0000313" key="9">
    <source>
        <dbReference type="EMBL" id="MBF9153093.1"/>
    </source>
</evidence>
<evidence type="ECO:0000256" key="2">
    <source>
        <dbReference type="ARBA" id="ARBA00022714"/>
    </source>
</evidence>
<dbReference type="GO" id="GO:0051213">
    <property type="term" value="F:dioxygenase activity"/>
    <property type="evidence" value="ECO:0007669"/>
    <property type="project" value="UniProtKB-KW"/>
</dbReference>
<dbReference type="EMBL" id="JADQDC010000021">
    <property type="protein sequence ID" value="MBF9153093.1"/>
    <property type="molecule type" value="Genomic_DNA"/>
</dbReference>
<dbReference type="InterPro" id="IPR036922">
    <property type="entry name" value="Rieske_2Fe-2S_sf"/>
</dbReference>
<keyword evidence="9" id="KW-0223">Dioxygenase</keyword>
<dbReference type="SUPFAM" id="SSF55961">
    <property type="entry name" value="Bet v1-like"/>
    <property type="match status" value="1"/>
</dbReference>
<evidence type="ECO:0000256" key="3">
    <source>
        <dbReference type="ARBA" id="ARBA00022723"/>
    </source>
</evidence>
<dbReference type="Pfam" id="PF00848">
    <property type="entry name" value="Ring_hydroxyl_A"/>
    <property type="match status" value="1"/>
</dbReference>
<keyword evidence="7" id="KW-0520">NAD</keyword>
<dbReference type="InterPro" id="IPR017941">
    <property type="entry name" value="Rieske_2Fe-2S"/>
</dbReference>
<keyword evidence="3" id="KW-0479">Metal-binding</keyword>
<dbReference type="InterPro" id="IPR015881">
    <property type="entry name" value="ARHD_Rieske_2Fe_2S"/>
</dbReference>
<gene>
    <name evidence="9" type="ORF">I2488_18990</name>
</gene>
<protein>
    <submittedName>
        <fullName evidence="9">Aromatic ring-hydroxylating dioxygenase subunit alpha</fullName>
    </submittedName>
</protein>
<dbReference type="PANTHER" id="PTHR43756">
    <property type="entry name" value="CHOLINE MONOOXYGENASE, CHLOROPLASTIC"/>
    <property type="match status" value="1"/>
</dbReference>
<comment type="cofactor">
    <cofactor evidence="1">
        <name>Fe cation</name>
        <dbReference type="ChEBI" id="CHEBI:24875"/>
    </cofactor>
</comment>
<organism evidence="9 10">
    <name type="scientific">Novosphingobium jiangmenense</name>
    <dbReference type="NCBI Taxonomy" id="2791981"/>
    <lineage>
        <taxon>Bacteria</taxon>
        <taxon>Pseudomonadati</taxon>
        <taxon>Pseudomonadota</taxon>
        <taxon>Alphaproteobacteria</taxon>
        <taxon>Sphingomonadales</taxon>
        <taxon>Sphingomonadaceae</taxon>
        <taxon>Novosphingobium</taxon>
    </lineage>
</organism>
<name>A0ABS0HLG0_9SPHN</name>
<dbReference type="Pfam" id="PF00355">
    <property type="entry name" value="Rieske"/>
    <property type="match status" value="1"/>
</dbReference>
<dbReference type="InterPro" id="IPR015879">
    <property type="entry name" value="Ring_hydroxy_dOase_asu_C_dom"/>
</dbReference>
<dbReference type="InterPro" id="IPR001663">
    <property type="entry name" value="Rng_hydr_dOase-A"/>
</dbReference>
<evidence type="ECO:0000256" key="1">
    <source>
        <dbReference type="ARBA" id="ARBA00001962"/>
    </source>
</evidence>
<evidence type="ECO:0000256" key="7">
    <source>
        <dbReference type="ARBA" id="ARBA00023027"/>
    </source>
</evidence>
<dbReference type="SUPFAM" id="SSF50022">
    <property type="entry name" value="ISP domain"/>
    <property type="match status" value="1"/>
</dbReference>
<keyword evidence="5" id="KW-0408">Iron</keyword>
<dbReference type="RefSeq" id="WP_196277362.1">
    <property type="nucleotide sequence ID" value="NZ_JADQDC010000021.1"/>
</dbReference>
<keyword evidence="6" id="KW-0411">Iron-sulfur</keyword>
<dbReference type="PANTHER" id="PTHR43756:SF5">
    <property type="entry name" value="CHOLINE MONOOXYGENASE, CHLOROPLASTIC"/>
    <property type="match status" value="1"/>
</dbReference>
<evidence type="ECO:0000256" key="4">
    <source>
        <dbReference type="ARBA" id="ARBA00023002"/>
    </source>
</evidence>
<keyword evidence="10" id="KW-1185">Reference proteome</keyword>
<comment type="caution">
    <text evidence="9">The sequence shown here is derived from an EMBL/GenBank/DDBJ whole genome shotgun (WGS) entry which is preliminary data.</text>
</comment>
<dbReference type="PROSITE" id="PS00570">
    <property type="entry name" value="RING_HYDROXYL_ALPHA"/>
    <property type="match status" value="1"/>
</dbReference>
<keyword evidence="4" id="KW-0560">Oxidoreductase</keyword>
<proteinExistence type="predicted"/>
<evidence type="ECO:0000259" key="8">
    <source>
        <dbReference type="PROSITE" id="PS51296"/>
    </source>
</evidence>